<proteinExistence type="predicted"/>
<gene>
    <name evidence="1" type="ORF">Hypma_016533</name>
</gene>
<name>A0A369IYT4_HYPMA</name>
<accession>A0A369IYT4</accession>
<reference evidence="1" key="1">
    <citation type="submission" date="2018-04" db="EMBL/GenBank/DDBJ databases">
        <title>Whole genome sequencing of Hypsizygus marmoreus.</title>
        <authorList>
            <person name="Choi I.-G."/>
            <person name="Min B."/>
            <person name="Kim J.-G."/>
            <person name="Kim S."/>
            <person name="Oh Y.-L."/>
            <person name="Kong W.-S."/>
            <person name="Park H."/>
            <person name="Jeong J."/>
            <person name="Song E.-S."/>
        </authorList>
    </citation>
    <scope>NUCLEOTIDE SEQUENCE [LARGE SCALE GENOMIC DNA]</scope>
    <source>
        <strain evidence="1">51987-8</strain>
    </source>
</reference>
<dbReference type="EMBL" id="LUEZ02000096">
    <property type="protein sequence ID" value="RDB14909.1"/>
    <property type="molecule type" value="Genomic_DNA"/>
</dbReference>
<comment type="caution">
    <text evidence="1">The sequence shown here is derived from an EMBL/GenBank/DDBJ whole genome shotgun (WGS) entry which is preliminary data.</text>
</comment>
<keyword evidence="2" id="KW-1185">Reference proteome</keyword>
<protein>
    <submittedName>
        <fullName evidence="1">Uncharacterized protein</fullName>
    </submittedName>
</protein>
<dbReference type="InParanoid" id="A0A369IYT4"/>
<evidence type="ECO:0000313" key="2">
    <source>
        <dbReference type="Proteomes" id="UP000076154"/>
    </source>
</evidence>
<dbReference type="AlphaFoldDB" id="A0A369IYT4"/>
<organism evidence="1 2">
    <name type="scientific">Hypsizygus marmoreus</name>
    <name type="common">White beech mushroom</name>
    <name type="synonym">Agaricus marmoreus</name>
    <dbReference type="NCBI Taxonomy" id="39966"/>
    <lineage>
        <taxon>Eukaryota</taxon>
        <taxon>Fungi</taxon>
        <taxon>Dikarya</taxon>
        <taxon>Basidiomycota</taxon>
        <taxon>Agaricomycotina</taxon>
        <taxon>Agaricomycetes</taxon>
        <taxon>Agaricomycetidae</taxon>
        <taxon>Agaricales</taxon>
        <taxon>Tricholomatineae</taxon>
        <taxon>Lyophyllaceae</taxon>
        <taxon>Hypsizygus</taxon>
    </lineage>
</organism>
<dbReference type="Proteomes" id="UP000076154">
    <property type="component" value="Unassembled WGS sequence"/>
</dbReference>
<sequence length="85" mass="9878">MISSRWWPDRASIRCFASLQHGRLVYEWAPPSGCTARYTMKSIFYALKAFQHKDSMFHGITSAVEGFCRLIDILLKNIEESEVMF</sequence>
<evidence type="ECO:0000313" key="1">
    <source>
        <dbReference type="EMBL" id="RDB14909.1"/>
    </source>
</evidence>